<evidence type="ECO:0000259" key="3">
    <source>
        <dbReference type="SMART" id="SM00998"/>
    </source>
</evidence>
<dbReference type="EMBL" id="PYIX02000009">
    <property type="protein sequence ID" value="RFC84062.1"/>
    <property type="molecule type" value="Genomic_DNA"/>
</dbReference>
<reference evidence="4" key="1">
    <citation type="journal article" date="2014" name="Int. J. Syst. Evol. Microbiol.">
        <title>Complete genome of a new Firmicutes species belonging to the dominant human colonic microbiota ('Ruminococcus bicirculans') reveals two chromosomes and a selective capacity to utilize plant glucans.</title>
        <authorList>
            <consortium name="NISC Comparative Sequencing Program"/>
            <person name="Wegmann U."/>
            <person name="Louis P."/>
            <person name="Goesmann A."/>
            <person name="Henrissat B."/>
            <person name="Duncan S.H."/>
            <person name="Flint H.J."/>
        </authorList>
    </citation>
    <scope>NUCLEOTIDE SEQUENCE</scope>
    <source>
        <strain evidence="4">KCTC 62575</strain>
    </source>
</reference>
<evidence type="ECO:0000256" key="1">
    <source>
        <dbReference type="ARBA" id="ARBA00034772"/>
    </source>
</evidence>
<protein>
    <recommendedName>
        <fullName evidence="2">3-carboxy-cis,cis-muconate cycloisomerase</fullName>
        <ecNumber evidence="2">5.5.1.2</ecNumber>
    </recommendedName>
</protein>
<gene>
    <name evidence="5" type="primary">pcaB</name>
    <name evidence="4" type="ORF">ACFODO_21350</name>
    <name evidence="5" type="ORF">C9E89_007595</name>
</gene>
<reference evidence="7" key="3">
    <citation type="journal article" date="2019" name="Int. J. Syst. Evol. Microbiol.">
        <title>The Global Catalogue of Microorganisms (GCM) 10K type strain sequencing project: providing services to taxonomists for standard genome sequencing and annotation.</title>
        <authorList>
            <consortium name="The Broad Institute Genomics Platform"/>
            <consortium name="The Broad Institute Genome Sequencing Center for Infectious Disease"/>
            <person name="Wu L."/>
            <person name="Ma J."/>
        </authorList>
    </citation>
    <scope>NUCLEOTIDE SEQUENCE [LARGE SCALE GENOMIC DNA]</scope>
    <source>
        <strain evidence="7">KCTC 62575</strain>
    </source>
</reference>
<name>A0A371YRI2_9GAMM</name>
<dbReference type="InterPro" id="IPR024083">
    <property type="entry name" value="Fumarase/histidase_N"/>
</dbReference>
<dbReference type="Proteomes" id="UP001595455">
    <property type="component" value="Unassembled WGS sequence"/>
</dbReference>
<dbReference type="Gene3D" id="1.10.275.10">
    <property type="entry name" value="Fumarase/aspartase (N-terminal domain)"/>
    <property type="match status" value="1"/>
</dbReference>
<sequence length="452" mass="49610">MSQLFASLFYQADVTQIFSDQALIQYMIKAEVALAQAEADVGVIPQSAASIIAQVAEEQGIHAIDFESLATATALAGNIAIPFVKQFTAAVKNVDEEASRYVHWGATSQDIIDTATILQAKDALSIIQIQLQSAHDVAVHLAEQYRDQVMIGRTWLQQGLPITLGHKAARWASSFQRDLERLEQIKSRVLTVQLGGAVGSLASILDQGSAVVEAYAQRLDLSKPDCTWHGERDRILDIAHFLAVVTGNTGKMARDWSLMMQTEIAEVFEPTAKGRGGSSTMPHKRNPVAAASILAAANRVPALMSSMYQSMVQEHERSLGAWHAEWLALPEIFQLCAGALQRTHEVLQGLEVNSENMQRNIECTQGLIMAEAVMMALALKMGRLNAHHLVEAACKKAVAEQRHLQDVVAEIAEVQQYFNVEQLQQIFKPESYLGNIQDQIEAVLKHAKGEAK</sequence>
<dbReference type="Pfam" id="PF10397">
    <property type="entry name" value="ADSL_C"/>
    <property type="match status" value="1"/>
</dbReference>
<comment type="similarity">
    <text evidence="1">Belongs to the class-II fumarase/aspartase family.</text>
</comment>
<dbReference type="Gene3D" id="1.10.40.30">
    <property type="entry name" value="Fumarase/aspartase (C-terminal domain)"/>
    <property type="match status" value="1"/>
</dbReference>
<dbReference type="OrthoDB" id="9768878at2"/>
<dbReference type="RefSeq" id="WP_107007643.1">
    <property type="nucleotide sequence ID" value="NZ_JBHRSF010000157.1"/>
</dbReference>
<accession>A0A371YRI2</accession>
<dbReference type="Pfam" id="PF00206">
    <property type="entry name" value="Lyase_1"/>
    <property type="match status" value="1"/>
</dbReference>
<dbReference type="InterPro" id="IPR008948">
    <property type="entry name" value="L-Aspartase-like"/>
</dbReference>
<reference evidence="5 6" key="2">
    <citation type="submission" date="2018-08" db="EMBL/GenBank/DDBJ databases">
        <title>The draft genome of Acinetobacter sichuanensis strain WCHAc060041.</title>
        <authorList>
            <person name="Qin J."/>
            <person name="Feng Y."/>
            <person name="Zong Z."/>
        </authorList>
    </citation>
    <scope>NUCLEOTIDE SEQUENCE [LARGE SCALE GENOMIC DNA]</scope>
    <source>
        <strain evidence="5 6">WCHAc060041</strain>
    </source>
</reference>
<dbReference type="InterPro" id="IPR022761">
    <property type="entry name" value="Fumarate_lyase_N"/>
</dbReference>
<comment type="caution">
    <text evidence="5">The sequence shown here is derived from an EMBL/GenBank/DDBJ whole genome shotgun (WGS) entry which is preliminary data.</text>
</comment>
<keyword evidence="7" id="KW-1185">Reference proteome</keyword>
<dbReference type="EMBL" id="JBHRSF010000157">
    <property type="protein sequence ID" value="MFC2997746.1"/>
    <property type="molecule type" value="Genomic_DNA"/>
</dbReference>
<dbReference type="GO" id="GO:0016829">
    <property type="term" value="F:lyase activity"/>
    <property type="evidence" value="ECO:0007669"/>
    <property type="project" value="UniProtKB-ARBA"/>
</dbReference>
<dbReference type="PANTHER" id="PTHR43172:SF2">
    <property type="entry name" value="ADENYLOSUCCINATE LYASE C-TERMINAL DOMAIN-CONTAINING PROTEIN"/>
    <property type="match status" value="1"/>
</dbReference>
<reference evidence="4" key="4">
    <citation type="submission" date="2024-09" db="EMBL/GenBank/DDBJ databases">
        <authorList>
            <person name="Sun Q."/>
            <person name="Mori K."/>
        </authorList>
    </citation>
    <scope>NUCLEOTIDE SEQUENCE</scope>
    <source>
        <strain evidence="4">KCTC 62575</strain>
    </source>
</reference>
<dbReference type="InterPro" id="IPR012789">
    <property type="entry name" value="Protocat_PcaB-like"/>
</dbReference>
<dbReference type="GO" id="GO:0047472">
    <property type="term" value="F:3-carboxy-cis,cis-muconate cycloisomerase activity"/>
    <property type="evidence" value="ECO:0007669"/>
    <property type="project" value="UniProtKB-UniRule"/>
</dbReference>
<keyword evidence="5" id="KW-0413">Isomerase</keyword>
<dbReference type="SUPFAM" id="SSF48557">
    <property type="entry name" value="L-aspartase-like"/>
    <property type="match status" value="1"/>
</dbReference>
<evidence type="ECO:0000313" key="6">
    <source>
        <dbReference type="Proteomes" id="UP000240957"/>
    </source>
</evidence>
<evidence type="ECO:0000313" key="7">
    <source>
        <dbReference type="Proteomes" id="UP001595455"/>
    </source>
</evidence>
<dbReference type="Gene3D" id="1.20.200.10">
    <property type="entry name" value="Fumarase/aspartase (Central domain)"/>
    <property type="match status" value="1"/>
</dbReference>
<feature type="domain" description="Adenylosuccinate lyase C-terminal" evidence="3">
    <location>
        <begin position="365"/>
        <end position="444"/>
    </location>
</feature>
<dbReference type="Proteomes" id="UP000240957">
    <property type="component" value="Unassembled WGS sequence"/>
</dbReference>
<evidence type="ECO:0000313" key="5">
    <source>
        <dbReference type="EMBL" id="RFC84062.1"/>
    </source>
</evidence>
<dbReference type="SMART" id="SM00998">
    <property type="entry name" value="ADSL_C"/>
    <property type="match status" value="1"/>
</dbReference>
<dbReference type="InterPro" id="IPR020557">
    <property type="entry name" value="Fumarate_lyase_CS"/>
</dbReference>
<organism evidence="5 6">
    <name type="scientific">Acinetobacter sichuanensis</name>
    <dbReference type="NCBI Taxonomy" id="2136183"/>
    <lineage>
        <taxon>Bacteria</taxon>
        <taxon>Pseudomonadati</taxon>
        <taxon>Pseudomonadota</taxon>
        <taxon>Gammaproteobacteria</taxon>
        <taxon>Moraxellales</taxon>
        <taxon>Moraxellaceae</taxon>
        <taxon>Acinetobacter</taxon>
    </lineage>
</organism>
<evidence type="ECO:0000313" key="4">
    <source>
        <dbReference type="EMBL" id="MFC2997746.1"/>
    </source>
</evidence>
<dbReference type="PRINTS" id="PR00149">
    <property type="entry name" value="FUMRATELYASE"/>
</dbReference>
<dbReference type="PROSITE" id="PS00163">
    <property type="entry name" value="FUMARATE_LYASES"/>
    <property type="match status" value="1"/>
</dbReference>
<dbReference type="EC" id="5.5.1.2" evidence="2"/>
<dbReference type="PANTHER" id="PTHR43172">
    <property type="entry name" value="ADENYLOSUCCINATE LYASE"/>
    <property type="match status" value="1"/>
</dbReference>
<evidence type="ECO:0000256" key="2">
    <source>
        <dbReference type="NCBIfam" id="TIGR02426"/>
    </source>
</evidence>
<dbReference type="CDD" id="cd01597">
    <property type="entry name" value="pCLME"/>
    <property type="match status" value="1"/>
</dbReference>
<proteinExistence type="inferred from homology"/>
<dbReference type="AlphaFoldDB" id="A0A371YRI2"/>
<dbReference type="InterPro" id="IPR019468">
    <property type="entry name" value="AdenyloSucc_lyase_C"/>
</dbReference>
<dbReference type="NCBIfam" id="TIGR02426">
    <property type="entry name" value="protocat_pcaB"/>
    <property type="match status" value="1"/>
</dbReference>
<dbReference type="PRINTS" id="PR00145">
    <property type="entry name" value="ARGSUCLYASE"/>
</dbReference>
<dbReference type="InterPro" id="IPR000362">
    <property type="entry name" value="Fumarate_lyase_fam"/>
</dbReference>
<dbReference type="GO" id="GO:0019619">
    <property type="term" value="P:3,4-dihydroxybenzoate catabolic process"/>
    <property type="evidence" value="ECO:0007669"/>
    <property type="project" value="InterPro"/>
</dbReference>